<dbReference type="AlphaFoldDB" id="A0A1H9I3U6"/>
<organism evidence="2 3">
    <name type="scientific">Neolewinella agarilytica</name>
    <dbReference type="NCBI Taxonomy" id="478744"/>
    <lineage>
        <taxon>Bacteria</taxon>
        <taxon>Pseudomonadati</taxon>
        <taxon>Bacteroidota</taxon>
        <taxon>Saprospiria</taxon>
        <taxon>Saprospirales</taxon>
        <taxon>Lewinellaceae</taxon>
        <taxon>Neolewinella</taxon>
    </lineage>
</organism>
<dbReference type="RefSeq" id="WP_090169273.1">
    <property type="nucleotide sequence ID" value="NZ_FOFB01000014.1"/>
</dbReference>
<sequence>MNRFASLALLCTCGLALLFFSCESSPDASATESETDTEAIVQRTNIRLAKRNANDEFVEGTSFTRAPDHIEQIMPAIYQNEGPAWENENIAFRMYWDRRNGIDIHGKKVRDMVLDTVGLDRNNYHKMSDWGMDVLKAGNSLGAGTIALMIDGEVHRIGDAREEKVRITEETAERSGFLLEYRGLEIAGRTLDLDWAISIEAGTHHYESEVTFRGLTGGESLLIGIVNLHSDTLYTLEKEDRFIAYTHGPQAEGEYFLGMAASVDKSLYLNTGELAPDAQPVSSTYYLEAKLAEGKTTSYRFTAGWAPGHPAFKDREAFSQVIR</sequence>
<keyword evidence="1" id="KW-0732">Signal</keyword>
<gene>
    <name evidence="2" type="ORF">SAMN05444359_11430</name>
</gene>
<dbReference type="InParanoid" id="A0A1H9I3U6"/>
<feature type="chain" id="PRO_5011514482" description="DUF4861 domain-containing protein" evidence="1">
    <location>
        <begin position="31"/>
        <end position="323"/>
    </location>
</feature>
<dbReference type="InterPro" id="IPR032342">
    <property type="entry name" value="DUF4861"/>
</dbReference>
<dbReference type="EMBL" id="FOFB01000014">
    <property type="protein sequence ID" value="SEQ69280.1"/>
    <property type="molecule type" value="Genomic_DNA"/>
</dbReference>
<dbReference type="STRING" id="478744.SAMN05444359_11430"/>
<dbReference type="Proteomes" id="UP000199021">
    <property type="component" value="Unassembled WGS sequence"/>
</dbReference>
<evidence type="ECO:0000313" key="3">
    <source>
        <dbReference type="Proteomes" id="UP000199021"/>
    </source>
</evidence>
<name>A0A1H9I3U6_9BACT</name>
<evidence type="ECO:0000313" key="2">
    <source>
        <dbReference type="EMBL" id="SEQ69280.1"/>
    </source>
</evidence>
<reference evidence="3" key="1">
    <citation type="submission" date="2016-10" db="EMBL/GenBank/DDBJ databases">
        <authorList>
            <person name="Varghese N."/>
            <person name="Submissions S."/>
        </authorList>
    </citation>
    <scope>NUCLEOTIDE SEQUENCE [LARGE SCALE GENOMIC DNA]</scope>
    <source>
        <strain evidence="3">DSM 24740</strain>
    </source>
</reference>
<protein>
    <recommendedName>
        <fullName evidence="4">DUF4861 domain-containing protein</fullName>
    </recommendedName>
</protein>
<dbReference type="Pfam" id="PF16153">
    <property type="entry name" value="DUF4861"/>
    <property type="match status" value="1"/>
</dbReference>
<evidence type="ECO:0000256" key="1">
    <source>
        <dbReference type="SAM" id="SignalP"/>
    </source>
</evidence>
<dbReference type="OrthoDB" id="846806at2"/>
<keyword evidence="3" id="KW-1185">Reference proteome</keyword>
<accession>A0A1H9I3U6</accession>
<evidence type="ECO:0008006" key="4">
    <source>
        <dbReference type="Google" id="ProtNLM"/>
    </source>
</evidence>
<dbReference type="PROSITE" id="PS51257">
    <property type="entry name" value="PROKAR_LIPOPROTEIN"/>
    <property type="match status" value="1"/>
</dbReference>
<proteinExistence type="predicted"/>
<feature type="signal peptide" evidence="1">
    <location>
        <begin position="1"/>
        <end position="30"/>
    </location>
</feature>